<dbReference type="PANTHER" id="PTHR22750">
    <property type="entry name" value="G-PROTEIN COUPLED RECEPTOR"/>
    <property type="match status" value="1"/>
</dbReference>
<evidence type="ECO:0000256" key="6">
    <source>
        <dbReference type="SAM" id="Phobius"/>
    </source>
</evidence>
<evidence type="ECO:0000313" key="8">
    <source>
        <dbReference type="EMBL" id="CAH3123845.1"/>
    </source>
</evidence>
<evidence type="ECO:0000259" key="7">
    <source>
        <dbReference type="PROSITE" id="PS50262"/>
    </source>
</evidence>
<sequence>MAELASEVKHELIFLLVVNISVSFTAFLGNSLILVALQKESSLHPPSKLLYRNLAITDLCVGVIAEPVYVAYFISVLSDKWNICFYADVLTFFTCYVFSAVSLFTLAVISVDRLLALLLGLRYRQVVTLKRTLVTLIVGWILSIVVLLTYLWDPIVTSWCVKVALSVCLVTSFVCYVKIFLILRHNQIQVLDHFPQRQQNQQVPLNIARYRKAVSAALWVQMTLVVSYLPFLITEALKHQRGIPLSLYHAREFTGTLVLLNSSLNPLLYCWKIREVRQAVKDTMRELLSYSQRLLLQRNGSSKNFAENKSLEKFNSELRCTAVFSGEVKHELIFLLVVNISVSITAFLGNSLILVALQKESSLHPPSKLLYRNLAITDLCVGMIAEPVYVAYFMSVLRDKWDICFYANLLRFFTGYVFSAVSLFTLAVISVDRLLALLLGLRYRQVVTLKRTLMTLVVGWILSIVGILAYLWDPIVTSWCVRVALPVCLVTSFVCYVKIFVILRHNQIQVLDHFPQRQQNQPVPVNMARYRKAVSAALWVQMTLVVSYLPFLITEALTPQRGMPLSLYLGREFTGTLVLLNSSLNPFLYCWKIREVRQAVKDTIRELLCSSPN</sequence>
<feature type="domain" description="G-protein coupled receptors family 1 profile" evidence="7">
    <location>
        <begin position="349"/>
        <end position="589"/>
    </location>
</feature>
<dbReference type="PRINTS" id="PR00237">
    <property type="entry name" value="GPCRRHODOPSN"/>
</dbReference>
<dbReference type="EMBL" id="CALNXK010000039">
    <property type="protein sequence ID" value="CAH3123845.1"/>
    <property type="molecule type" value="Genomic_DNA"/>
</dbReference>
<keyword evidence="3 6" id="KW-0812">Transmembrane</keyword>
<keyword evidence="9" id="KW-1185">Reference proteome</keyword>
<feature type="transmembrane region" description="Helical" evidence="6">
    <location>
        <begin position="164"/>
        <end position="183"/>
    </location>
</feature>
<dbReference type="Pfam" id="PF00001">
    <property type="entry name" value="7tm_1"/>
    <property type="match status" value="2"/>
</dbReference>
<keyword evidence="5 6" id="KW-0472">Membrane</keyword>
<feature type="transmembrane region" description="Helical" evidence="6">
    <location>
        <begin position="573"/>
        <end position="591"/>
    </location>
</feature>
<gene>
    <name evidence="8" type="ORF">PLOB_00030291</name>
</gene>
<dbReference type="Gene3D" id="1.20.1070.10">
    <property type="entry name" value="Rhodopsin 7-helix transmembrane proteins"/>
    <property type="match status" value="2"/>
</dbReference>
<organism evidence="8 9">
    <name type="scientific">Porites lobata</name>
    <dbReference type="NCBI Taxonomy" id="104759"/>
    <lineage>
        <taxon>Eukaryota</taxon>
        <taxon>Metazoa</taxon>
        <taxon>Cnidaria</taxon>
        <taxon>Anthozoa</taxon>
        <taxon>Hexacorallia</taxon>
        <taxon>Scleractinia</taxon>
        <taxon>Fungiina</taxon>
        <taxon>Poritidae</taxon>
        <taxon>Porites</taxon>
    </lineage>
</organism>
<proteinExistence type="predicted"/>
<evidence type="ECO:0000256" key="5">
    <source>
        <dbReference type="ARBA" id="ARBA00023136"/>
    </source>
</evidence>
<feature type="transmembrane region" description="Helical" evidence="6">
    <location>
        <begin position="369"/>
        <end position="393"/>
    </location>
</feature>
<feature type="transmembrane region" description="Helical" evidence="6">
    <location>
        <begin position="484"/>
        <end position="503"/>
    </location>
</feature>
<feature type="transmembrane region" description="Helical" evidence="6">
    <location>
        <begin position="49"/>
        <end position="77"/>
    </location>
</feature>
<evidence type="ECO:0000256" key="3">
    <source>
        <dbReference type="ARBA" id="ARBA00022692"/>
    </source>
</evidence>
<feature type="transmembrane region" description="Helical" evidence="6">
    <location>
        <begin position="213"/>
        <end position="233"/>
    </location>
</feature>
<evidence type="ECO:0000256" key="1">
    <source>
        <dbReference type="ARBA" id="ARBA00004651"/>
    </source>
</evidence>
<dbReference type="Proteomes" id="UP001159405">
    <property type="component" value="Unassembled WGS sequence"/>
</dbReference>
<feature type="transmembrane region" description="Helical" evidence="6">
    <location>
        <begin position="413"/>
        <end position="441"/>
    </location>
</feature>
<evidence type="ECO:0000256" key="2">
    <source>
        <dbReference type="ARBA" id="ARBA00022475"/>
    </source>
</evidence>
<comment type="subcellular location">
    <subcellularLocation>
        <location evidence="1">Cell membrane</location>
        <topology evidence="1">Multi-pass membrane protein</topology>
    </subcellularLocation>
</comment>
<feature type="transmembrane region" description="Helical" evidence="6">
    <location>
        <begin position="89"/>
        <end position="111"/>
    </location>
</feature>
<keyword evidence="4 6" id="KW-1133">Transmembrane helix</keyword>
<accession>A0ABN8NWP7</accession>
<feature type="transmembrane region" description="Helical" evidence="6">
    <location>
        <begin position="453"/>
        <end position="472"/>
    </location>
</feature>
<dbReference type="PROSITE" id="PS50262">
    <property type="entry name" value="G_PROTEIN_RECEP_F1_2"/>
    <property type="match status" value="2"/>
</dbReference>
<keyword evidence="2" id="KW-1003">Cell membrane</keyword>
<dbReference type="CDD" id="cd00637">
    <property type="entry name" value="7tm_classA_rhodopsin-like"/>
    <property type="match status" value="2"/>
</dbReference>
<feature type="transmembrane region" description="Helical" evidence="6">
    <location>
        <begin position="12"/>
        <end position="37"/>
    </location>
</feature>
<evidence type="ECO:0000313" key="9">
    <source>
        <dbReference type="Proteomes" id="UP001159405"/>
    </source>
</evidence>
<protein>
    <recommendedName>
        <fullName evidence="7">G-protein coupled receptors family 1 profile domain-containing protein</fullName>
    </recommendedName>
</protein>
<feature type="transmembrane region" description="Helical" evidence="6">
    <location>
        <begin position="132"/>
        <end position="152"/>
    </location>
</feature>
<feature type="transmembrane region" description="Helical" evidence="6">
    <location>
        <begin position="332"/>
        <end position="357"/>
    </location>
</feature>
<evidence type="ECO:0000256" key="4">
    <source>
        <dbReference type="ARBA" id="ARBA00022989"/>
    </source>
</evidence>
<comment type="caution">
    <text evidence="8">The sequence shown here is derived from an EMBL/GenBank/DDBJ whole genome shotgun (WGS) entry which is preliminary data.</text>
</comment>
<reference evidence="8 9" key="1">
    <citation type="submission" date="2022-05" db="EMBL/GenBank/DDBJ databases">
        <authorList>
            <consortium name="Genoscope - CEA"/>
            <person name="William W."/>
        </authorList>
    </citation>
    <scope>NUCLEOTIDE SEQUENCE [LARGE SCALE GENOMIC DNA]</scope>
</reference>
<feature type="domain" description="G-protein coupled receptors family 1 profile" evidence="7">
    <location>
        <begin position="29"/>
        <end position="269"/>
    </location>
</feature>
<dbReference type="InterPro" id="IPR017452">
    <property type="entry name" value="GPCR_Rhodpsn_7TM"/>
</dbReference>
<feature type="transmembrane region" description="Helical" evidence="6">
    <location>
        <begin position="536"/>
        <end position="553"/>
    </location>
</feature>
<dbReference type="InterPro" id="IPR000276">
    <property type="entry name" value="GPCR_Rhodpsn"/>
</dbReference>
<dbReference type="SUPFAM" id="SSF81321">
    <property type="entry name" value="Family A G protein-coupled receptor-like"/>
    <property type="match status" value="2"/>
</dbReference>
<name>A0ABN8NWP7_9CNID</name>